<dbReference type="Gene3D" id="3.30.470.30">
    <property type="entry name" value="DNA ligase/mRNA capping enzyme"/>
    <property type="match status" value="2"/>
</dbReference>
<evidence type="ECO:0000259" key="1">
    <source>
        <dbReference type="Pfam" id="PF00149"/>
    </source>
</evidence>
<dbReference type="RefSeq" id="WP_106128621.1">
    <property type="nucleotide sequence ID" value="NZ_PVZG01000011.1"/>
</dbReference>
<dbReference type="PANTHER" id="PTHR42850:SF7">
    <property type="entry name" value="BIS(5'-NUCLEOSYL)-TETRAPHOSPHATASE PRPE [ASYMMETRICAL]"/>
    <property type="match status" value="1"/>
</dbReference>
<protein>
    <submittedName>
        <fullName evidence="3">Polynucleotide 3'-phosphatase /polynucleotide 5'-hydroxyl-kinase /polynucleotide 2',3'-cyclic phosphate phosphodiesterase</fullName>
    </submittedName>
</protein>
<dbReference type="SUPFAM" id="SSF52540">
    <property type="entry name" value="P-loop containing nucleoside triphosphate hydrolases"/>
    <property type="match status" value="1"/>
</dbReference>
<dbReference type="InterPro" id="IPR050126">
    <property type="entry name" value="Ap4A_hydrolase"/>
</dbReference>
<sequence length="825" mass="89752">MSELDIPELALVALVGISGSGKSTFAREHFAPTQVLSSDYFRGLVADDENDQSASGDAFDVLHYVAGKRLKAGRLTVVDATNLQPHARAGLIKVAREHDVLPVAVVLDVPEALAWERTQARADRTFGRQVLTRMHRDLRRSLGQLAREGFRKVHVLRGPEEIAGATIRYEKLFNDKRELTGPFDIIGDVHGCHAELETLLTTLGYAVSRDNAVHPEGRTAVFVGDLVDRGPDSPGVLRLVMGMVRNGTAICVPGNHEQKLARKLNGRNVQLTHGLPETLAQLDAEPPEFVQEVRTFIDGLVSHYVLDGGNLVVAHAGLKEAYQGRASGRVRSFALYGETTGETDEYGLPVRYPWARDYRGSAAVVYGHTPTPEPEWINNTICLDTGCVFGGKLTALRWPSRELVSVPAQREYYAPARPLVAETARPDEGLDLADVTGRRHLDYGYGRTTVAAENAAAALEVMSRFALAPETLIWLPPTMAPCSTATVDGYLEHPSTAFADLRSAGVDKVVCEEKHMGSRAVVRISRDGVGDAIWTRTGRPFFDAGRNAALLAKVRTAAIAAGVLEDGWLLLDTELLPWSAKAGGLIRDRYAGVGAAGRAALPAALEVLDRVAARGLDVGMLRERIELRAAEIAGYSDAYRAYVRPTDGLTGVTVAPFAVLAGPGVSHKDRDHGWHLDLADRLVAADPVLFTPTRRRVVDLADAEAERAATDWWLELTAAGGEGMVVKPYAGLGATDAKGRLVQPGVKCRGREYLRIIYGPEYTRPEQLERLRQRHLGRKRGLALREHGLGLAALDRHAQGAPLWRVHELVFAILAAESEPVDPRL</sequence>
<dbReference type="InterPro" id="IPR024028">
    <property type="entry name" value="PNKP_bac"/>
</dbReference>
<dbReference type="PANTHER" id="PTHR42850">
    <property type="entry name" value="METALLOPHOSPHOESTERASE"/>
    <property type="match status" value="1"/>
</dbReference>
<dbReference type="Proteomes" id="UP000239209">
    <property type="component" value="Unassembled WGS sequence"/>
</dbReference>
<dbReference type="GO" id="GO:0016301">
    <property type="term" value="F:kinase activity"/>
    <property type="evidence" value="ECO:0007669"/>
    <property type="project" value="UniProtKB-KW"/>
</dbReference>
<dbReference type="InterPro" id="IPR029052">
    <property type="entry name" value="Metallo-depent_PP-like"/>
</dbReference>
<dbReference type="InterPro" id="IPR027417">
    <property type="entry name" value="P-loop_NTPase"/>
</dbReference>
<dbReference type="InterPro" id="IPR032380">
    <property type="entry name" value="PNKP_ligase_dom"/>
</dbReference>
<dbReference type="Pfam" id="PF00149">
    <property type="entry name" value="Metallophos"/>
    <property type="match status" value="1"/>
</dbReference>
<dbReference type="SUPFAM" id="SSF56300">
    <property type="entry name" value="Metallo-dependent phosphatases"/>
    <property type="match status" value="1"/>
</dbReference>
<keyword evidence="3" id="KW-0418">Kinase</keyword>
<comment type="caution">
    <text evidence="3">The sequence shown here is derived from an EMBL/GenBank/DDBJ whole genome shotgun (WGS) entry which is preliminary data.</text>
</comment>
<dbReference type="GO" id="GO:0005737">
    <property type="term" value="C:cytoplasm"/>
    <property type="evidence" value="ECO:0007669"/>
    <property type="project" value="TreeGrafter"/>
</dbReference>
<dbReference type="NCBIfam" id="TIGR04075">
    <property type="entry name" value="bacter_Pnkp"/>
    <property type="match status" value="1"/>
</dbReference>
<dbReference type="Pfam" id="PF16542">
    <property type="entry name" value="PNKP_ligase"/>
    <property type="match status" value="1"/>
</dbReference>
<dbReference type="AlphaFoldDB" id="A0A2T0S0X1"/>
<name>A0A2T0S0X1_9ACTN</name>
<dbReference type="GO" id="GO:0016791">
    <property type="term" value="F:phosphatase activity"/>
    <property type="evidence" value="ECO:0007669"/>
    <property type="project" value="TreeGrafter"/>
</dbReference>
<feature type="domain" description="Calcineurin-like phosphoesterase" evidence="1">
    <location>
        <begin position="182"/>
        <end position="371"/>
    </location>
</feature>
<organism evidence="3 4">
    <name type="scientific">Pseudosporangium ferrugineum</name>
    <dbReference type="NCBI Taxonomy" id="439699"/>
    <lineage>
        <taxon>Bacteria</taxon>
        <taxon>Bacillati</taxon>
        <taxon>Actinomycetota</taxon>
        <taxon>Actinomycetes</taxon>
        <taxon>Micromonosporales</taxon>
        <taxon>Micromonosporaceae</taxon>
        <taxon>Pseudosporangium</taxon>
    </lineage>
</organism>
<dbReference type="Pfam" id="PF13671">
    <property type="entry name" value="AAA_33"/>
    <property type="match status" value="1"/>
</dbReference>
<evidence type="ECO:0000313" key="3">
    <source>
        <dbReference type="EMBL" id="PRY27078.1"/>
    </source>
</evidence>
<evidence type="ECO:0000259" key="2">
    <source>
        <dbReference type="Pfam" id="PF16542"/>
    </source>
</evidence>
<dbReference type="InterPro" id="IPR041780">
    <property type="entry name" value="MPP_PrpE-like"/>
</dbReference>
<dbReference type="Gene3D" id="3.40.50.300">
    <property type="entry name" value="P-loop containing nucleotide triphosphate hydrolases"/>
    <property type="match status" value="1"/>
</dbReference>
<feature type="domain" description="Polynucleotide kinase-phosphatase ligase" evidence="2">
    <location>
        <begin position="457"/>
        <end position="820"/>
    </location>
</feature>
<dbReference type="InterPro" id="IPR004843">
    <property type="entry name" value="Calcineurin-like_PHP"/>
</dbReference>
<dbReference type="OrthoDB" id="9807890at2"/>
<keyword evidence="4" id="KW-1185">Reference proteome</keyword>
<dbReference type="SUPFAM" id="SSF56091">
    <property type="entry name" value="DNA ligase/mRNA capping enzyme, catalytic domain"/>
    <property type="match status" value="1"/>
</dbReference>
<dbReference type="Gene3D" id="3.60.21.10">
    <property type="match status" value="1"/>
</dbReference>
<keyword evidence="3" id="KW-0808">Transferase</keyword>
<accession>A0A2T0S0X1</accession>
<dbReference type="CDD" id="cd07423">
    <property type="entry name" value="MPP_Prp_like"/>
    <property type="match status" value="1"/>
</dbReference>
<dbReference type="EMBL" id="PVZG01000011">
    <property type="protein sequence ID" value="PRY27078.1"/>
    <property type="molecule type" value="Genomic_DNA"/>
</dbReference>
<gene>
    <name evidence="3" type="ORF">CLV70_11141</name>
</gene>
<evidence type="ECO:0000313" key="4">
    <source>
        <dbReference type="Proteomes" id="UP000239209"/>
    </source>
</evidence>
<reference evidence="3 4" key="1">
    <citation type="submission" date="2018-03" db="EMBL/GenBank/DDBJ databases">
        <title>Genomic Encyclopedia of Archaeal and Bacterial Type Strains, Phase II (KMG-II): from individual species to whole genera.</title>
        <authorList>
            <person name="Goeker M."/>
        </authorList>
    </citation>
    <scope>NUCLEOTIDE SEQUENCE [LARGE SCALE GENOMIC DNA]</scope>
    <source>
        <strain evidence="3 4">DSM 45348</strain>
    </source>
</reference>
<proteinExistence type="predicted"/>